<keyword evidence="4" id="KW-1185">Reference proteome</keyword>
<comment type="caution">
    <text evidence="3">The sequence shown here is derived from an EMBL/GenBank/DDBJ whole genome shotgun (WGS) entry which is preliminary data.</text>
</comment>
<dbReference type="Proteomes" id="UP000233551">
    <property type="component" value="Unassembled WGS sequence"/>
</dbReference>
<dbReference type="InterPro" id="IPR036259">
    <property type="entry name" value="MFS_trans_sf"/>
</dbReference>
<feature type="compositionally biased region" description="Basic residues" evidence="1">
    <location>
        <begin position="30"/>
        <end position="46"/>
    </location>
</feature>
<dbReference type="SUPFAM" id="SSF103473">
    <property type="entry name" value="MFS general substrate transporter"/>
    <property type="match status" value="1"/>
</dbReference>
<proteinExistence type="predicted"/>
<evidence type="ECO:0000313" key="4">
    <source>
        <dbReference type="Proteomes" id="UP000233551"/>
    </source>
</evidence>
<accession>A0A2I0JS90</accession>
<evidence type="ECO:0000256" key="2">
    <source>
        <dbReference type="SAM" id="Phobius"/>
    </source>
</evidence>
<dbReference type="AlphaFoldDB" id="A0A2I0JS90"/>
<feature type="region of interest" description="Disordered" evidence="1">
    <location>
        <begin position="22"/>
        <end position="66"/>
    </location>
</feature>
<gene>
    <name evidence="3" type="ORF">CRG98_020444</name>
</gene>
<feature type="compositionally biased region" description="Polar residues" evidence="1">
    <location>
        <begin position="47"/>
        <end position="66"/>
    </location>
</feature>
<dbReference type="PANTHER" id="PTHR11654">
    <property type="entry name" value="OLIGOPEPTIDE TRANSPORTER-RELATED"/>
    <property type="match status" value="1"/>
</dbReference>
<evidence type="ECO:0000313" key="3">
    <source>
        <dbReference type="EMBL" id="PKI59179.1"/>
    </source>
</evidence>
<reference evidence="3 4" key="1">
    <citation type="submission" date="2017-11" db="EMBL/GenBank/DDBJ databases">
        <title>De-novo sequencing of pomegranate (Punica granatum L.) genome.</title>
        <authorList>
            <person name="Akparov Z."/>
            <person name="Amiraslanov A."/>
            <person name="Hajiyeva S."/>
            <person name="Abbasov M."/>
            <person name="Kaur K."/>
            <person name="Hamwieh A."/>
            <person name="Solovyev V."/>
            <person name="Salamov A."/>
            <person name="Braich B."/>
            <person name="Kosarev P."/>
            <person name="Mahmoud A."/>
            <person name="Hajiyev E."/>
            <person name="Babayeva S."/>
            <person name="Izzatullayeva V."/>
            <person name="Mammadov A."/>
            <person name="Mammadov A."/>
            <person name="Sharifova S."/>
            <person name="Ojaghi J."/>
            <person name="Eynullazada K."/>
            <person name="Bayramov B."/>
            <person name="Abdulazimova A."/>
            <person name="Shahmuradov I."/>
        </authorList>
    </citation>
    <scope>NUCLEOTIDE SEQUENCE [LARGE SCALE GENOMIC DNA]</scope>
    <source>
        <strain evidence="4">cv. AG2017</strain>
        <tissue evidence="3">Leaf</tissue>
    </source>
</reference>
<name>A0A2I0JS90_PUNGR</name>
<protein>
    <submittedName>
        <fullName evidence="3">Uncharacterized protein</fullName>
    </submittedName>
</protein>
<keyword evidence="2" id="KW-0472">Membrane</keyword>
<dbReference type="Gene3D" id="1.20.1250.20">
    <property type="entry name" value="MFS general substrate transporter like domains"/>
    <property type="match status" value="1"/>
</dbReference>
<dbReference type="EMBL" id="PGOL01001318">
    <property type="protein sequence ID" value="PKI59179.1"/>
    <property type="molecule type" value="Genomic_DNA"/>
</dbReference>
<keyword evidence="2" id="KW-1133">Transmembrane helix</keyword>
<sequence>MEFLHRDILTSLIKVAKLGRAPWSRPVRSQGRHRGPTSLAKPKRASRSQSIQLSGGSPNGIDQSSNYQTTCKATKVLEKHRDTETNIERTEVVDWRGRRACSKKHGGARAATLTCGMVEVLENLVFLTYATNFILYFQHAMHYPTAKAANTVTNFTGTAFMFPLFGGFISDSFLTTFKTFALFCTIELLVRVITTIIIWY</sequence>
<feature type="transmembrane region" description="Helical" evidence="2">
    <location>
        <begin position="180"/>
        <end position="199"/>
    </location>
</feature>
<keyword evidence="2" id="KW-0812">Transmembrane</keyword>
<evidence type="ECO:0000256" key="1">
    <source>
        <dbReference type="SAM" id="MobiDB-lite"/>
    </source>
</evidence>
<organism evidence="3 4">
    <name type="scientific">Punica granatum</name>
    <name type="common">Pomegranate</name>
    <dbReference type="NCBI Taxonomy" id="22663"/>
    <lineage>
        <taxon>Eukaryota</taxon>
        <taxon>Viridiplantae</taxon>
        <taxon>Streptophyta</taxon>
        <taxon>Embryophyta</taxon>
        <taxon>Tracheophyta</taxon>
        <taxon>Spermatophyta</taxon>
        <taxon>Magnoliopsida</taxon>
        <taxon>eudicotyledons</taxon>
        <taxon>Gunneridae</taxon>
        <taxon>Pentapetalae</taxon>
        <taxon>rosids</taxon>
        <taxon>malvids</taxon>
        <taxon>Myrtales</taxon>
        <taxon>Lythraceae</taxon>
        <taxon>Punica</taxon>
    </lineage>
</organism>